<evidence type="ECO:0000313" key="2">
    <source>
        <dbReference type="Proteomes" id="UP000247772"/>
    </source>
</evidence>
<proteinExistence type="predicted"/>
<accession>A0A2V4TWI5</accession>
<reference evidence="1 2" key="1">
    <citation type="submission" date="2018-06" db="EMBL/GenBank/DDBJ databases">
        <title>Genomic Encyclopedia of Type Strains, Phase IV (KMG-V): Genome sequencing to study the core and pangenomes of soil and plant-associated prokaryotes.</title>
        <authorList>
            <person name="Whitman W."/>
        </authorList>
    </citation>
    <scope>NUCLEOTIDE SEQUENCE [LARGE SCALE GENOMIC DNA]</scope>
    <source>
        <strain evidence="1 2">SRCL-318</strain>
    </source>
</reference>
<organism evidence="1 2">
    <name type="scientific">Paraburkholderia silvatlantica</name>
    <dbReference type="NCBI Taxonomy" id="321895"/>
    <lineage>
        <taxon>Bacteria</taxon>
        <taxon>Pseudomonadati</taxon>
        <taxon>Pseudomonadota</taxon>
        <taxon>Betaproteobacteria</taxon>
        <taxon>Burkholderiales</taxon>
        <taxon>Burkholderiaceae</taxon>
        <taxon>Paraburkholderia</taxon>
    </lineage>
</organism>
<evidence type="ECO:0000313" key="1">
    <source>
        <dbReference type="EMBL" id="PYE28141.1"/>
    </source>
</evidence>
<comment type="caution">
    <text evidence="1">The sequence shown here is derived from an EMBL/GenBank/DDBJ whole genome shotgun (WGS) entry which is preliminary data.</text>
</comment>
<dbReference type="AlphaFoldDB" id="A0A2V4TWI5"/>
<dbReference type="Proteomes" id="UP000247772">
    <property type="component" value="Unassembled WGS sequence"/>
</dbReference>
<protein>
    <submittedName>
        <fullName evidence="1">Uncharacterized protein</fullName>
    </submittedName>
</protein>
<name>A0A2V4TWI5_9BURK</name>
<dbReference type="EMBL" id="QJSQ01000001">
    <property type="protein sequence ID" value="PYE28141.1"/>
    <property type="molecule type" value="Genomic_DNA"/>
</dbReference>
<sequence length="57" mass="5881">MFCGPFLRMLFRNVMPHDAAANGPGNGVVARIMSGYAADDSAFQAAGGMCGPGCRQS</sequence>
<gene>
    <name evidence="1" type="ORF">C7410_101473</name>
</gene>